<dbReference type="PROSITE" id="PS50853">
    <property type="entry name" value="FN3"/>
    <property type="match status" value="1"/>
</dbReference>
<protein>
    <recommendedName>
        <fullName evidence="2">Fibronectin type-III domain-containing protein</fullName>
    </recommendedName>
</protein>
<feature type="compositionally biased region" description="Low complexity" evidence="1">
    <location>
        <begin position="104"/>
        <end position="114"/>
    </location>
</feature>
<organism evidence="3 4">
    <name type="scientific">Bugula neritina</name>
    <name type="common">Brown bryozoan</name>
    <name type="synonym">Sertularia neritina</name>
    <dbReference type="NCBI Taxonomy" id="10212"/>
    <lineage>
        <taxon>Eukaryota</taxon>
        <taxon>Metazoa</taxon>
        <taxon>Spiralia</taxon>
        <taxon>Lophotrochozoa</taxon>
        <taxon>Bryozoa</taxon>
        <taxon>Gymnolaemata</taxon>
        <taxon>Cheilostomatida</taxon>
        <taxon>Flustrina</taxon>
        <taxon>Buguloidea</taxon>
        <taxon>Bugulidae</taxon>
        <taxon>Bugula</taxon>
    </lineage>
</organism>
<dbReference type="AlphaFoldDB" id="A0A7J7KGN0"/>
<dbReference type="Proteomes" id="UP000593567">
    <property type="component" value="Unassembled WGS sequence"/>
</dbReference>
<dbReference type="InterPro" id="IPR013783">
    <property type="entry name" value="Ig-like_fold"/>
</dbReference>
<evidence type="ECO:0000256" key="1">
    <source>
        <dbReference type="SAM" id="MobiDB-lite"/>
    </source>
</evidence>
<reference evidence="3" key="1">
    <citation type="submission" date="2020-06" db="EMBL/GenBank/DDBJ databases">
        <title>Draft genome of Bugula neritina, a colonial animal packing powerful symbionts and potential medicines.</title>
        <authorList>
            <person name="Rayko M."/>
        </authorList>
    </citation>
    <scope>NUCLEOTIDE SEQUENCE [LARGE SCALE GENOMIC DNA]</scope>
    <source>
        <strain evidence="3">Kwan_BN1</strain>
    </source>
</reference>
<dbReference type="EMBL" id="VXIV02000525">
    <property type="protein sequence ID" value="KAF6037749.1"/>
    <property type="molecule type" value="Genomic_DNA"/>
</dbReference>
<dbReference type="InterPro" id="IPR036116">
    <property type="entry name" value="FN3_sf"/>
</dbReference>
<name>A0A7J7KGN0_BUGNE</name>
<gene>
    <name evidence="3" type="ORF">EB796_003956</name>
</gene>
<feature type="region of interest" description="Disordered" evidence="1">
    <location>
        <begin position="74"/>
        <end position="148"/>
    </location>
</feature>
<comment type="caution">
    <text evidence="3">The sequence shown here is derived from an EMBL/GenBank/DDBJ whole genome shotgun (WGS) entry which is preliminary data.</text>
</comment>
<feature type="compositionally biased region" description="Polar residues" evidence="1">
    <location>
        <begin position="133"/>
        <end position="143"/>
    </location>
</feature>
<dbReference type="CDD" id="cd00063">
    <property type="entry name" value="FN3"/>
    <property type="match status" value="1"/>
</dbReference>
<feature type="domain" description="Fibronectin type-III" evidence="2">
    <location>
        <begin position="212"/>
        <end position="307"/>
    </location>
</feature>
<proteinExistence type="predicted"/>
<feature type="compositionally biased region" description="Polar residues" evidence="1">
    <location>
        <begin position="115"/>
        <end position="126"/>
    </location>
</feature>
<sequence length="354" mass="38988">MCESGNDWRRIRSGLKESGVELPSSAKGVRYRVIVENSEGEESLPSISLMVRTGKWRDSDSSSLLSKLEKKYMPVADPDSIPSPHSPRSLTPSLYSRGNEIRNSSPSSNYSLSSVGGTTPLSSLSPHTDRHSYVSSSSNTGETNKSRREYSSCLIPNYSSYKEHPLYQEVDDYISTTIDRYGSTSFLQPSPRRHGSVDRVGSADALPSYDMSMVSPTIMKISVLTNSVKLKWPPSIRDIHSTYVVEGRAPSKSLVWNTHASRILATTVVIKGLQLDAYDYEFRVRTSNVAGLGEPTRSVSTSELREKGECSVTHQAGSVANSSSTFFHRSHLVSFYRIYTKTGGVPNSSNLHIG</sequence>
<accession>A0A7J7KGN0</accession>
<dbReference type="Gene3D" id="2.60.40.10">
    <property type="entry name" value="Immunoglobulins"/>
    <property type="match status" value="1"/>
</dbReference>
<dbReference type="SUPFAM" id="SSF49265">
    <property type="entry name" value="Fibronectin type III"/>
    <property type="match status" value="1"/>
</dbReference>
<dbReference type="InterPro" id="IPR003961">
    <property type="entry name" value="FN3_dom"/>
</dbReference>
<keyword evidence="4" id="KW-1185">Reference proteome</keyword>
<feature type="compositionally biased region" description="Polar residues" evidence="1">
    <location>
        <begin position="86"/>
        <end position="96"/>
    </location>
</feature>
<evidence type="ECO:0000313" key="4">
    <source>
        <dbReference type="Proteomes" id="UP000593567"/>
    </source>
</evidence>
<evidence type="ECO:0000313" key="3">
    <source>
        <dbReference type="EMBL" id="KAF6037749.1"/>
    </source>
</evidence>
<evidence type="ECO:0000259" key="2">
    <source>
        <dbReference type="PROSITE" id="PS50853"/>
    </source>
</evidence>